<feature type="compositionally biased region" description="Polar residues" evidence="1">
    <location>
        <begin position="119"/>
        <end position="131"/>
    </location>
</feature>
<keyword evidence="2" id="KW-1133">Transmembrane helix</keyword>
<evidence type="ECO:0000313" key="4">
    <source>
        <dbReference type="Proteomes" id="UP000054558"/>
    </source>
</evidence>
<dbReference type="Proteomes" id="UP000054558">
    <property type="component" value="Unassembled WGS sequence"/>
</dbReference>
<name>A0A1Y1ICL8_KLENI</name>
<dbReference type="AlphaFoldDB" id="A0A1Y1ICL8"/>
<dbReference type="EMBL" id="DF237320">
    <property type="protein sequence ID" value="GAQ87702.1"/>
    <property type="molecule type" value="Genomic_DNA"/>
</dbReference>
<keyword evidence="2" id="KW-0472">Membrane</keyword>
<accession>A0A1Y1ICL8</accession>
<evidence type="ECO:0000256" key="2">
    <source>
        <dbReference type="SAM" id="Phobius"/>
    </source>
</evidence>
<keyword evidence="4" id="KW-1185">Reference proteome</keyword>
<feature type="compositionally biased region" description="Basic and acidic residues" evidence="1">
    <location>
        <begin position="186"/>
        <end position="199"/>
    </location>
</feature>
<gene>
    <name evidence="3" type="ORF">KFL_003710080</name>
</gene>
<sequence>MKRVTEYPARVLEGKQEPRYPSCSLQVVLLRLGPESERHFWQALAPELGAMLRSGHGLQVEVLADPPLAVRAPPSADRRPVHQRLGTPAQSPERRPISERLTVPVQGERVRVADRLGPTNRSNLQNRLGTPNPSPPTGPIESSPGHRLLALAAETEDREAIELGSQLEGFPSPTLAPRSRVRVRSRYPDESAQPKRSRFDQPLADSSALGAELLYISAQRRLQQLQLIAKTWGLHCDDPDNICLGRSRDLSWMENIQAEIAEAEATNDPSEEVVHNFYFSRHYGCDFDLHPDGLPEVALGRLIFFAFVFSTNNFLAFGVERRGAKQSRNRGSAAAQPKGLVRCVKH</sequence>
<evidence type="ECO:0000313" key="3">
    <source>
        <dbReference type="EMBL" id="GAQ87702.1"/>
    </source>
</evidence>
<proteinExistence type="predicted"/>
<keyword evidence="2" id="KW-0812">Transmembrane</keyword>
<feature type="region of interest" description="Disordered" evidence="1">
    <location>
        <begin position="163"/>
        <end position="201"/>
    </location>
</feature>
<feature type="transmembrane region" description="Helical" evidence="2">
    <location>
        <begin position="298"/>
        <end position="319"/>
    </location>
</feature>
<feature type="region of interest" description="Disordered" evidence="1">
    <location>
        <begin position="70"/>
        <end position="144"/>
    </location>
</feature>
<protein>
    <submittedName>
        <fullName evidence="3">Uncharacterized protein</fullName>
    </submittedName>
</protein>
<evidence type="ECO:0000256" key="1">
    <source>
        <dbReference type="SAM" id="MobiDB-lite"/>
    </source>
</evidence>
<reference evidence="3 4" key="1">
    <citation type="journal article" date="2014" name="Nat. Commun.">
        <title>Klebsormidium flaccidum genome reveals primary factors for plant terrestrial adaptation.</title>
        <authorList>
            <person name="Hori K."/>
            <person name="Maruyama F."/>
            <person name="Fujisawa T."/>
            <person name="Togashi T."/>
            <person name="Yamamoto N."/>
            <person name="Seo M."/>
            <person name="Sato S."/>
            <person name="Yamada T."/>
            <person name="Mori H."/>
            <person name="Tajima N."/>
            <person name="Moriyama T."/>
            <person name="Ikeuchi M."/>
            <person name="Watanabe M."/>
            <person name="Wada H."/>
            <person name="Kobayashi K."/>
            <person name="Saito M."/>
            <person name="Masuda T."/>
            <person name="Sasaki-Sekimoto Y."/>
            <person name="Mashiguchi K."/>
            <person name="Awai K."/>
            <person name="Shimojima M."/>
            <person name="Masuda S."/>
            <person name="Iwai M."/>
            <person name="Nobusawa T."/>
            <person name="Narise T."/>
            <person name="Kondo S."/>
            <person name="Saito H."/>
            <person name="Sato R."/>
            <person name="Murakawa M."/>
            <person name="Ihara Y."/>
            <person name="Oshima-Yamada Y."/>
            <person name="Ohtaka K."/>
            <person name="Satoh M."/>
            <person name="Sonobe K."/>
            <person name="Ishii M."/>
            <person name="Ohtani R."/>
            <person name="Kanamori-Sato M."/>
            <person name="Honoki R."/>
            <person name="Miyazaki D."/>
            <person name="Mochizuki H."/>
            <person name="Umetsu J."/>
            <person name="Higashi K."/>
            <person name="Shibata D."/>
            <person name="Kamiya Y."/>
            <person name="Sato N."/>
            <person name="Nakamura Y."/>
            <person name="Tabata S."/>
            <person name="Ida S."/>
            <person name="Kurokawa K."/>
            <person name="Ohta H."/>
        </authorList>
    </citation>
    <scope>NUCLEOTIDE SEQUENCE [LARGE SCALE GENOMIC DNA]</scope>
    <source>
        <strain evidence="3 4">NIES-2285</strain>
    </source>
</reference>
<organism evidence="3 4">
    <name type="scientific">Klebsormidium nitens</name>
    <name type="common">Green alga</name>
    <name type="synonym">Ulothrix nitens</name>
    <dbReference type="NCBI Taxonomy" id="105231"/>
    <lineage>
        <taxon>Eukaryota</taxon>
        <taxon>Viridiplantae</taxon>
        <taxon>Streptophyta</taxon>
        <taxon>Klebsormidiophyceae</taxon>
        <taxon>Klebsormidiales</taxon>
        <taxon>Klebsormidiaceae</taxon>
        <taxon>Klebsormidium</taxon>
    </lineage>
</organism>